<dbReference type="InterPro" id="IPR050553">
    <property type="entry name" value="Thioredoxin_ResA/DsbE_sf"/>
</dbReference>
<proteinExistence type="predicted"/>
<evidence type="ECO:0000256" key="5">
    <source>
        <dbReference type="SAM" id="SignalP"/>
    </source>
</evidence>
<feature type="domain" description="Thioredoxin" evidence="6">
    <location>
        <begin position="110"/>
        <end position="260"/>
    </location>
</feature>
<name>A0A1Y3QTR5_9BACT</name>
<evidence type="ECO:0000313" key="8">
    <source>
        <dbReference type="Proteomes" id="UP000195772"/>
    </source>
</evidence>
<dbReference type="InterPro" id="IPR013766">
    <property type="entry name" value="Thioredoxin_domain"/>
</dbReference>
<accession>A0A1Y3QTR5</accession>
<comment type="caution">
    <text evidence="7">The sequence shown here is derived from an EMBL/GenBank/DDBJ whole genome shotgun (WGS) entry which is preliminary data.</text>
</comment>
<dbReference type="PANTHER" id="PTHR42852:SF6">
    <property type="entry name" value="THIOL:DISULFIDE INTERCHANGE PROTEIN DSBE"/>
    <property type="match status" value="1"/>
</dbReference>
<evidence type="ECO:0000256" key="1">
    <source>
        <dbReference type="ARBA" id="ARBA00004196"/>
    </source>
</evidence>
<dbReference type="Gene3D" id="3.40.30.10">
    <property type="entry name" value="Glutaredoxin"/>
    <property type="match status" value="1"/>
</dbReference>
<organism evidence="7 8">
    <name type="scientific">Alistipes onderdonkii</name>
    <dbReference type="NCBI Taxonomy" id="328813"/>
    <lineage>
        <taxon>Bacteria</taxon>
        <taxon>Pseudomonadati</taxon>
        <taxon>Bacteroidota</taxon>
        <taxon>Bacteroidia</taxon>
        <taxon>Bacteroidales</taxon>
        <taxon>Rikenellaceae</taxon>
        <taxon>Alistipes</taxon>
    </lineage>
</organism>
<dbReference type="GO" id="GO:0017004">
    <property type="term" value="P:cytochrome complex assembly"/>
    <property type="evidence" value="ECO:0007669"/>
    <property type="project" value="UniProtKB-KW"/>
</dbReference>
<protein>
    <recommendedName>
        <fullName evidence="6">Thioredoxin domain-containing protein</fullName>
    </recommendedName>
</protein>
<reference evidence="8" key="1">
    <citation type="submission" date="2017-04" db="EMBL/GenBank/DDBJ databases">
        <title>Function of individual gut microbiota members based on whole genome sequencing of pure cultures obtained from chicken caecum.</title>
        <authorList>
            <person name="Medvecky M."/>
            <person name="Cejkova D."/>
            <person name="Polansky O."/>
            <person name="Karasova D."/>
            <person name="Kubasova T."/>
            <person name="Cizek A."/>
            <person name="Rychlik I."/>
        </authorList>
    </citation>
    <scope>NUCLEOTIDE SEQUENCE [LARGE SCALE GENOMIC DNA]</scope>
    <source>
        <strain evidence="8">An90</strain>
    </source>
</reference>
<evidence type="ECO:0000256" key="3">
    <source>
        <dbReference type="ARBA" id="ARBA00023157"/>
    </source>
</evidence>
<evidence type="ECO:0000313" key="7">
    <source>
        <dbReference type="EMBL" id="OUN03064.1"/>
    </source>
</evidence>
<evidence type="ECO:0000256" key="4">
    <source>
        <dbReference type="ARBA" id="ARBA00023284"/>
    </source>
</evidence>
<dbReference type="CDD" id="cd02966">
    <property type="entry name" value="TlpA_like_family"/>
    <property type="match status" value="1"/>
</dbReference>
<keyword evidence="4" id="KW-0676">Redox-active center</keyword>
<evidence type="ECO:0000259" key="6">
    <source>
        <dbReference type="PROSITE" id="PS51352"/>
    </source>
</evidence>
<gene>
    <name evidence="7" type="ORF">B5G41_08420</name>
</gene>
<dbReference type="PROSITE" id="PS51352">
    <property type="entry name" value="THIOREDOXIN_2"/>
    <property type="match status" value="1"/>
</dbReference>
<dbReference type="Pfam" id="PF08534">
    <property type="entry name" value="Redoxin"/>
    <property type="match status" value="1"/>
</dbReference>
<dbReference type="Proteomes" id="UP000195772">
    <property type="component" value="Unassembled WGS sequence"/>
</dbReference>
<dbReference type="eggNOG" id="COG0526">
    <property type="taxonomic scope" value="Bacteria"/>
</dbReference>
<dbReference type="GO" id="GO:0030313">
    <property type="term" value="C:cell envelope"/>
    <property type="evidence" value="ECO:0007669"/>
    <property type="project" value="UniProtKB-SubCell"/>
</dbReference>
<feature type="chain" id="PRO_5012147136" description="Thioredoxin domain-containing protein" evidence="5">
    <location>
        <begin position="29"/>
        <end position="261"/>
    </location>
</feature>
<dbReference type="EMBL" id="NFHB01000005">
    <property type="protein sequence ID" value="OUN03064.1"/>
    <property type="molecule type" value="Genomic_DNA"/>
</dbReference>
<dbReference type="AlphaFoldDB" id="A0A1Y3QTR5"/>
<feature type="signal peptide" evidence="5">
    <location>
        <begin position="1"/>
        <end position="28"/>
    </location>
</feature>
<dbReference type="PANTHER" id="PTHR42852">
    <property type="entry name" value="THIOL:DISULFIDE INTERCHANGE PROTEIN DSBE"/>
    <property type="match status" value="1"/>
</dbReference>
<keyword evidence="3" id="KW-1015">Disulfide bond</keyword>
<keyword evidence="5" id="KW-0732">Signal</keyword>
<dbReference type="InterPro" id="IPR036249">
    <property type="entry name" value="Thioredoxin-like_sf"/>
</dbReference>
<keyword evidence="2" id="KW-0201">Cytochrome c-type biogenesis</keyword>
<dbReference type="GO" id="GO:0016491">
    <property type="term" value="F:oxidoreductase activity"/>
    <property type="evidence" value="ECO:0007669"/>
    <property type="project" value="InterPro"/>
</dbReference>
<evidence type="ECO:0000256" key="2">
    <source>
        <dbReference type="ARBA" id="ARBA00022748"/>
    </source>
</evidence>
<dbReference type="SUPFAM" id="SSF52833">
    <property type="entry name" value="Thioredoxin-like"/>
    <property type="match status" value="1"/>
</dbReference>
<dbReference type="InterPro" id="IPR013740">
    <property type="entry name" value="Redoxin"/>
</dbReference>
<comment type="subcellular location">
    <subcellularLocation>
        <location evidence="1">Cell envelope</location>
    </subcellularLocation>
</comment>
<sequence length="261" mass="28837">MQKTNRMKRILPLLAAMIALTTVLPGKAQTGKYYIDGRETTREELLKLPAGAIESMANSVENGLPVVRIKLKPEGGEQAPATGQQEKNAATPHEKAMQLVRGIYEQHTLLKEGDLAADFRAAKYAGGDLTLTALRGKVVLLNFWATWCGPCLRELAPEALPKIILERFAADSEFVFLPVAYTDSKESLDKFFAGDEQHNYAYLRDLTAMDPDKRVFGLYAEQGVPRSFVIDRNGRIVLGSLGAAQEELERMAAAIEKELSR</sequence>